<dbReference type="GO" id="GO:0005886">
    <property type="term" value="C:plasma membrane"/>
    <property type="evidence" value="ECO:0007669"/>
    <property type="project" value="UniProtKB-UniRule"/>
</dbReference>
<dbReference type="GO" id="GO:0009252">
    <property type="term" value="P:peptidoglycan biosynthetic process"/>
    <property type="evidence" value="ECO:0007669"/>
    <property type="project" value="UniProtKB-UniRule"/>
</dbReference>
<keyword evidence="2 7" id="KW-0812">Transmembrane</keyword>
<keyword evidence="9" id="KW-1185">Reference proteome</keyword>
<gene>
    <name evidence="7" type="primary">mltG</name>
    <name evidence="8" type="ORF">B0D84_03035</name>
</gene>
<name>A0A657PN74_9GAMM</name>
<feature type="site" description="Important for catalytic activity" evidence="7">
    <location>
        <position position="216"/>
    </location>
</feature>
<accession>A0A657PN74</accession>
<dbReference type="FunFam" id="3.30.160.60:FF:000242">
    <property type="entry name" value="Endolytic murein transglycosylase"/>
    <property type="match status" value="1"/>
</dbReference>
<dbReference type="EC" id="4.2.2.29" evidence="7"/>
<evidence type="ECO:0000313" key="9">
    <source>
        <dbReference type="Proteomes" id="UP000243361"/>
    </source>
</evidence>
<evidence type="ECO:0000256" key="5">
    <source>
        <dbReference type="ARBA" id="ARBA00023239"/>
    </source>
</evidence>
<keyword evidence="5 7" id="KW-0456">Lyase</keyword>
<comment type="function">
    <text evidence="7">Functions as a peptidoglycan terminase that cleaves nascent peptidoglycan strands endolytically to terminate their elongation.</text>
</comment>
<dbReference type="GO" id="GO:0071555">
    <property type="term" value="P:cell wall organization"/>
    <property type="evidence" value="ECO:0007669"/>
    <property type="project" value="UniProtKB-KW"/>
</dbReference>
<comment type="caution">
    <text evidence="8">The sequence shown here is derived from an EMBL/GenBank/DDBJ whole genome shotgun (WGS) entry which is preliminary data.</text>
</comment>
<dbReference type="Gene3D" id="3.30.1490.480">
    <property type="entry name" value="Endolytic murein transglycosylase"/>
    <property type="match status" value="1"/>
</dbReference>
<dbReference type="EMBL" id="MUIE01000200">
    <property type="protein sequence ID" value="OQX34861.1"/>
    <property type="molecule type" value="Genomic_DNA"/>
</dbReference>
<dbReference type="Gene3D" id="3.30.160.60">
    <property type="entry name" value="Classic Zinc Finger"/>
    <property type="match status" value="1"/>
</dbReference>
<dbReference type="AlphaFoldDB" id="A0A657PN74"/>
<comment type="similarity">
    <text evidence="7">Belongs to the transglycosylase MltG family.</text>
</comment>
<sequence>MMHRMIGGVILIASFGAAWLMMDFNRFKQTPLDLPEAGLSYTLEPGTSYDGVVEALRERGVLENPLYMRLLGRLDGRAGRIQAGEYDIPHGTTPETLIALLVSGRVKSYSLTVIEGWTFSQLLELLAGEEAIRQTFEGVGPAEIMQRIGHPEEHPEGRFLADTYHFPRGTTDLAFLKRAYQAQADLLASEWQRRDPELPLDAPYAALIFASIIEKETGVASERARIAGVFVRRLRKGMKLQTDPTVIYGMGKRYNGNIRKRDLLEDTPYNTYVHRGLPPTPIALPGADAIHAALHPSDGKALYFVAKGNGEHHFSATLEEHNRAVRKYQLRR</sequence>
<evidence type="ECO:0000256" key="2">
    <source>
        <dbReference type="ARBA" id="ARBA00022692"/>
    </source>
</evidence>
<evidence type="ECO:0000256" key="1">
    <source>
        <dbReference type="ARBA" id="ARBA00022475"/>
    </source>
</evidence>
<keyword evidence="7" id="KW-0997">Cell inner membrane</keyword>
<dbReference type="GO" id="GO:0008932">
    <property type="term" value="F:lytic endotransglycosylase activity"/>
    <property type="evidence" value="ECO:0007669"/>
    <property type="project" value="UniProtKB-UniRule"/>
</dbReference>
<evidence type="ECO:0000256" key="7">
    <source>
        <dbReference type="HAMAP-Rule" id="MF_02065"/>
    </source>
</evidence>
<keyword evidence="4 7" id="KW-0472">Membrane</keyword>
<dbReference type="Pfam" id="PF02618">
    <property type="entry name" value="YceG"/>
    <property type="match status" value="1"/>
</dbReference>
<evidence type="ECO:0000313" key="8">
    <source>
        <dbReference type="EMBL" id="OQX34861.1"/>
    </source>
</evidence>
<evidence type="ECO:0000256" key="6">
    <source>
        <dbReference type="ARBA" id="ARBA00023316"/>
    </source>
</evidence>
<evidence type="ECO:0000256" key="4">
    <source>
        <dbReference type="ARBA" id="ARBA00023136"/>
    </source>
</evidence>
<reference evidence="8" key="1">
    <citation type="submission" date="2017-02" db="EMBL/GenBank/DDBJ databases">
        <title>Novel co-symbiosis in the unique lucinid bivalve Phacoides pectinatus.</title>
        <authorList>
            <person name="Lim S.J."/>
            <person name="Davis B.G."/>
            <person name="Gill D.E."/>
            <person name="Engel A.S."/>
            <person name="Anderson L.C."/>
            <person name="Campbell B.J."/>
        </authorList>
    </citation>
    <scope>NUCLEOTIDE SEQUENCE [LARGE SCALE GENOMIC DNA]</scope>
    <source>
        <strain evidence="8">LUC13016_P6</strain>
    </source>
</reference>
<dbReference type="Proteomes" id="UP000243361">
    <property type="component" value="Unassembled WGS sequence"/>
</dbReference>
<dbReference type="PANTHER" id="PTHR30518:SF2">
    <property type="entry name" value="ENDOLYTIC MUREIN TRANSGLYCOSYLASE"/>
    <property type="match status" value="1"/>
</dbReference>
<comment type="catalytic activity">
    <reaction evidence="7">
        <text>a peptidoglycan chain = a peptidoglycan chain with N-acetyl-1,6-anhydromuramyl-[peptide] at the reducing end + a peptidoglycan chain with N-acetylglucosamine at the non-reducing end.</text>
        <dbReference type="EC" id="4.2.2.29"/>
    </reaction>
</comment>
<evidence type="ECO:0000256" key="3">
    <source>
        <dbReference type="ARBA" id="ARBA00022989"/>
    </source>
</evidence>
<dbReference type="NCBIfam" id="TIGR00247">
    <property type="entry name" value="endolytic transglycosylase MltG"/>
    <property type="match status" value="1"/>
</dbReference>
<keyword evidence="3 7" id="KW-1133">Transmembrane helix</keyword>
<keyword evidence="1 7" id="KW-1003">Cell membrane</keyword>
<proteinExistence type="inferred from homology"/>
<dbReference type="PANTHER" id="PTHR30518">
    <property type="entry name" value="ENDOLYTIC MUREIN TRANSGLYCOSYLASE"/>
    <property type="match status" value="1"/>
</dbReference>
<keyword evidence="6 7" id="KW-0961">Cell wall biogenesis/degradation</keyword>
<dbReference type="InterPro" id="IPR003770">
    <property type="entry name" value="MLTG-like"/>
</dbReference>
<dbReference type="CDD" id="cd08010">
    <property type="entry name" value="MltG_like"/>
    <property type="match status" value="1"/>
</dbReference>
<dbReference type="HAMAP" id="MF_02065">
    <property type="entry name" value="MltG"/>
    <property type="match status" value="1"/>
</dbReference>
<protein>
    <recommendedName>
        <fullName evidence="7">Endolytic murein transglycosylase</fullName>
        <ecNumber evidence="7">4.2.2.29</ecNumber>
    </recommendedName>
    <alternativeName>
        <fullName evidence="7">Peptidoglycan lytic transglycosylase</fullName>
    </alternativeName>
    <alternativeName>
        <fullName evidence="7">Peptidoglycan polymerization terminase</fullName>
    </alternativeName>
</protein>
<organism evidence="8 9">
    <name type="scientific">Candidatus Sedimenticola endophacoides</name>
    <dbReference type="NCBI Taxonomy" id="2548426"/>
    <lineage>
        <taxon>Bacteria</taxon>
        <taxon>Pseudomonadati</taxon>
        <taxon>Pseudomonadota</taxon>
        <taxon>Gammaproteobacteria</taxon>
        <taxon>Chromatiales</taxon>
        <taxon>Sedimenticolaceae</taxon>
        <taxon>Sedimenticola</taxon>
    </lineage>
</organism>